<reference evidence="2 3" key="1">
    <citation type="submission" date="2020-01" db="EMBL/GenBank/DDBJ databases">
        <title>Identification and distribution of gene clusters putatively required for synthesis of sphingolipid metabolism inhibitors in phylogenetically diverse species of the filamentous fungus Fusarium.</title>
        <authorList>
            <person name="Kim H.-S."/>
            <person name="Busman M."/>
            <person name="Brown D.W."/>
            <person name="Divon H."/>
            <person name="Uhlig S."/>
            <person name="Proctor R.H."/>
        </authorList>
    </citation>
    <scope>NUCLEOTIDE SEQUENCE [LARGE SCALE GENOMIC DNA]</scope>
    <source>
        <strain evidence="2 3">NRRL 20459</strain>
    </source>
</reference>
<keyword evidence="1" id="KW-1133">Transmembrane helix</keyword>
<proteinExistence type="predicted"/>
<protein>
    <submittedName>
        <fullName evidence="2">Uncharacterized protein</fullName>
    </submittedName>
</protein>
<keyword evidence="1" id="KW-0812">Transmembrane</keyword>
<evidence type="ECO:0000313" key="2">
    <source>
        <dbReference type="EMBL" id="KAF4462903.1"/>
    </source>
</evidence>
<dbReference type="InterPro" id="IPR029044">
    <property type="entry name" value="Nucleotide-diphossugar_trans"/>
</dbReference>
<sequence length="418" mass="49210">MGVLFGLRDNQRVMRIVLIVCCFFIFFGFLVHPRVPSLSDTWHTTAKHDQRKPLVKPEDVIVSGLIFYGRKSRVSSMRCYLERNLVDNGGWLDEVLWIVNTENKDDLSFLDEVIANNPKRHKKVIAQERLWAHTYWKAWRHLERGKYYVKIDDDILWIDDDAIPNMVTRKIRNPETFVVSGNIINNPPLGFMHYRMGALHPYFPEPEEPTYVTNGTEYWKPSQHGFWDGPSSFTWDIERKPPQYKNHRWLRVEDERMIYQTPVAKLKYEIWETSYEAWSIATQMHYSLLENIENDSLDLYKFDKPWTMYEDRIRINFMCVYADDILDSDIEHWPKNRGDEDMIVLDLPKDLRRRRLSSQSPLPLLTVGSAAVVIEGNALAAHFQYMDQKGLGGTDLLKRYRALAEDRYCLPNGGPSKQ</sequence>
<dbReference type="SUPFAM" id="SSF53448">
    <property type="entry name" value="Nucleotide-diphospho-sugar transferases"/>
    <property type="match status" value="1"/>
</dbReference>
<dbReference type="EMBL" id="JAADYS010001460">
    <property type="protein sequence ID" value="KAF4462903.1"/>
    <property type="molecule type" value="Genomic_DNA"/>
</dbReference>
<gene>
    <name evidence="2" type="ORF">FALBO_10277</name>
</gene>
<dbReference type="OrthoDB" id="5593235at2759"/>
<dbReference type="AlphaFoldDB" id="A0A8H4P9Y3"/>
<keyword evidence="3" id="KW-1185">Reference proteome</keyword>
<evidence type="ECO:0000313" key="3">
    <source>
        <dbReference type="Proteomes" id="UP000554235"/>
    </source>
</evidence>
<accession>A0A8H4P9Y3</accession>
<dbReference type="Proteomes" id="UP000554235">
    <property type="component" value="Unassembled WGS sequence"/>
</dbReference>
<feature type="transmembrane region" description="Helical" evidence="1">
    <location>
        <begin position="12"/>
        <end position="31"/>
    </location>
</feature>
<keyword evidence="1" id="KW-0472">Membrane</keyword>
<name>A0A8H4P9Y3_9HYPO</name>
<organism evidence="2 3">
    <name type="scientific">Fusarium albosuccineum</name>
    <dbReference type="NCBI Taxonomy" id="1237068"/>
    <lineage>
        <taxon>Eukaryota</taxon>
        <taxon>Fungi</taxon>
        <taxon>Dikarya</taxon>
        <taxon>Ascomycota</taxon>
        <taxon>Pezizomycotina</taxon>
        <taxon>Sordariomycetes</taxon>
        <taxon>Hypocreomycetidae</taxon>
        <taxon>Hypocreales</taxon>
        <taxon>Nectriaceae</taxon>
        <taxon>Fusarium</taxon>
        <taxon>Fusarium decemcellulare species complex</taxon>
    </lineage>
</organism>
<comment type="caution">
    <text evidence="2">The sequence shown here is derived from an EMBL/GenBank/DDBJ whole genome shotgun (WGS) entry which is preliminary data.</text>
</comment>
<evidence type="ECO:0000256" key="1">
    <source>
        <dbReference type="SAM" id="Phobius"/>
    </source>
</evidence>